<protein>
    <submittedName>
        <fullName evidence="2">Uncharacterized protein</fullName>
    </submittedName>
</protein>
<dbReference type="Proteomes" id="UP000000311">
    <property type="component" value="Unassembled WGS sequence"/>
</dbReference>
<gene>
    <name evidence="2" type="ORF">EAG_03715</name>
</gene>
<name>E2AMR0_CAMFO</name>
<feature type="region of interest" description="Disordered" evidence="1">
    <location>
        <begin position="1"/>
        <end position="49"/>
    </location>
</feature>
<reference evidence="2 3" key="1">
    <citation type="journal article" date="2010" name="Science">
        <title>Genomic comparison of the ants Camponotus floridanus and Harpegnathos saltator.</title>
        <authorList>
            <person name="Bonasio R."/>
            <person name="Zhang G."/>
            <person name="Ye C."/>
            <person name="Mutti N.S."/>
            <person name="Fang X."/>
            <person name="Qin N."/>
            <person name="Donahue G."/>
            <person name="Yang P."/>
            <person name="Li Q."/>
            <person name="Li C."/>
            <person name="Zhang P."/>
            <person name="Huang Z."/>
            <person name="Berger S.L."/>
            <person name="Reinberg D."/>
            <person name="Wang J."/>
            <person name="Liebig J."/>
        </authorList>
    </citation>
    <scope>NUCLEOTIDE SEQUENCE [LARGE SCALE GENOMIC DNA]</scope>
    <source>
        <strain evidence="3">C129</strain>
    </source>
</reference>
<feature type="compositionally biased region" description="Acidic residues" evidence="1">
    <location>
        <begin position="19"/>
        <end position="36"/>
    </location>
</feature>
<keyword evidence="3" id="KW-1185">Reference proteome</keyword>
<evidence type="ECO:0000256" key="1">
    <source>
        <dbReference type="SAM" id="MobiDB-lite"/>
    </source>
</evidence>
<dbReference type="EMBL" id="GL440869">
    <property type="protein sequence ID" value="EFN65280.1"/>
    <property type="molecule type" value="Genomic_DNA"/>
</dbReference>
<dbReference type="AlphaFoldDB" id="E2AMR0"/>
<feature type="compositionally biased region" description="Polar residues" evidence="1">
    <location>
        <begin position="1"/>
        <end position="18"/>
    </location>
</feature>
<sequence length="88" mass="10156">MRNLNEDQNGDPNGNQNADLDENQNGDQDLVTDTETENTQHDNGRHSVNQADWTLECLALQREHPSSDTVRTPKMENVRHRYGKLIIW</sequence>
<accession>E2AMR0</accession>
<proteinExistence type="predicted"/>
<organism evidence="3">
    <name type="scientific">Camponotus floridanus</name>
    <name type="common">Florida carpenter ant</name>
    <dbReference type="NCBI Taxonomy" id="104421"/>
    <lineage>
        <taxon>Eukaryota</taxon>
        <taxon>Metazoa</taxon>
        <taxon>Ecdysozoa</taxon>
        <taxon>Arthropoda</taxon>
        <taxon>Hexapoda</taxon>
        <taxon>Insecta</taxon>
        <taxon>Pterygota</taxon>
        <taxon>Neoptera</taxon>
        <taxon>Endopterygota</taxon>
        <taxon>Hymenoptera</taxon>
        <taxon>Apocrita</taxon>
        <taxon>Aculeata</taxon>
        <taxon>Formicoidea</taxon>
        <taxon>Formicidae</taxon>
        <taxon>Formicinae</taxon>
        <taxon>Camponotus</taxon>
    </lineage>
</organism>
<dbReference type="InParanoid" id="E2AMR0"/>
<evidence type="ECO:0000313" key="3">
    <source>
        <dbReference type="Proteomes" id="UP000000311"/>
    </source>
</evidence>
<evidence type="ECO:0000313" key="2">
    <source>
        <dbReference type="EMBL" id="EFN65280.1"/>
    </source>
</evidence>